<evidence type="ECO:0000256" key="8">
    <source>
        <dbReference type="ARBA" id="ARBA00022723"/>
    </source>
</evidence>
<dbReference type="GO" id="GO:0006094">
    <property type="term" value="P:gluconeogenesis"/>
    <property type="evidence" value="ECO:0007669"/>
    <property type="project" value="UniProtKB-UniPathway"/>
</dbReference>
<evidence type="ECO:0000256" key="1">
    <source>
        <dbReference type="ARBA" id="ARBA00001946"/>
    </source>
</evidence>
<evidence type="ECO:0000256" key="4">
    <source>
        <dbReference type="ARBA" id="ARBA00007837"/>
    </source>
</evidence>
<keyword evidence="9" id="KW-0547">Nucleotide-binding</keyword>
<name>A0A2M8L1N8_9BACT</name>
<keyword evidence="11" id="KW-0067">ATP-binding</keyword>
<feature type="non-terminal residue" evidence="16">
    <location>
        <position position="136"/>
    </location>
</feature>
<dbReference type="Pfam" id="PF01326">
    <property type="entry name" value="PPDK_N"/>
    <property type="match status" value="1"/>
</dbReference>
<evidence type="ECO:0000313" key="17">
    <source>
        <dbReference type="Proteomes" id="UP000229766"/>
    </source>
</evidence>
<dbReference type="EC" id="2.7.9.2" evidence="5"/>
<dbReference type="EMBL" id="PFEI01000131">
    <property type="protein sequence ID" value="PJE66802.1"/>
    <property type="molecule type" value="Genomic_DNA"/>
</dbReference>
<dbReference type="Proteomes" id="UP000229766">
    <property type="component" value="Unassembled WGS sequence"/>
</dbReference>
<evidence type="ECO:0000256" key="12">
    <source>
        <dbReference type="ARBA" id="ARBA00022842"/>
    </source>
</evidence>
<comment type="function">
    <text evidence="2">Catalyzes the phosphorylation of pyruvate to phosphoenolpyruvate.</text>
</comment>
<comment type="similarity">
    <text evidence="4">Belongs to the PEP-utilizing enzyme family.</text>
</comment>
<sequence>MHKSCLLWFKDIRFEDVNIVGGKGANLGEMYSLGIPVPNGFVVTADTYFDFIEKNKLKPQIKNILSITNVDHPDELQSASQKIRSLIKKAPFTHDISIQIMTAYKKLGSFGGLVDMPVAVRSSATAEDSLDASFAG</sequence>
<evidence type="ECO:0000256" key="11">
    <source>
        <dbReference type="ARBA" id="ARBA00022840"/>
    </source>
</evidence>
<dbReference type="GO" id="GO:0005524">
    <property type="term" value="F:ATP binding"/>
    <property type="evidence" value="ECO:0007669"/>
    <property type="project" value="UniProtKB-KW"/>
</dbReference>
<evidence type="ECO:0000256" key="13">
    <source>
        <dbReference type="ARBA" id="ARBA00033470"/>
    </source>
</evidence>
<evidence type="ECO:0000313" key="16">
    <source>
        <dbReference type="EMBL" id="PJE66802.1"/>
    </source>
</evidence>
<accession>A0A2M8L1N8</accession>
<organism evidence="16 17">
    <name type="scientific">Candidatus Shapirobacteria bacterium CG10_big_fil_rev_8_21_14_0_10_36_6</name>
    <dbReference type="NCBI Taxonomy" id="1974886"/>
    <lineage>
        <taxon>Bacteria</taxon>
        <taxon>Candidatus Shapironibacteriota</taxon>
    </lineage>
</organism>
<evidence type="ECO:0000256" key="9">
    <source>
        <dbReference type="ARBA" id="ARBA00022741"/>
    </source>
</evidence>
<reference evidence="17" key="1">
    <citation type="submission" date="2017-09" db="EMBL/GenBank/DDBJ databases">
        <title>Depth-based differentiation of microbial function through sediment-hosted aquifers and enrichment of novel symbionts in the deep terrestrial subsurface.</title>
        <authorList>
            <person name="Probst A.J."/>
            <person name="Ladd B."/>
            <person name="Jarett J.K."/>
            <person name="Geller-Mcgrath D.E."/>
            <person name="Sieber C.M.K."/>
            <person name="Emerson J.B."/>
            <person name="Anantharaman K."/>
            <person name="Thomas B.C."/>
            <person name="Malmstrom R."/>
            <person name="Stieglmeier M."/>
            <person name="Klingl A."/>
            <person name="Woyke T."/>
            <person name="Ryan C.M."/>
            <person name="Banfield J.F."/>
        </authorList>
    </citation>
    <scope>NUCLEOTIDE SEQUENCE [LARGE SCALE GENOMIC DNA]</scope>
</reference>
<gene>
    <name evidence="16" type="ORF">COU93_02295</name>
</gene>
<evidence type="ECO:0000256" key="3">
    <source>
        <dbReference type="ARBA" id="ARBA00004742"/>
    </source>
</evidence>
<evidence type="ECO:0000256" key="6">
    <source>
        <dbReference type="ARBA" id="ARBA00021623"/>
    </source>
</evidence>
<comment type="cofactor">
    <cofactor evidence="1">
        <name>Mg(2+)</name>
        <dbReference type="ChEBI" id="CHEBI:18420"/>
    </cofactor>
</comment>
<dbReference type="InterPro" id="IPR002192">
    <property type="entry name" value="PPDK_AMP/ATP-bd"/>
</dbReference>
<keyword evidence="7" id="KW-0808">Transferase</keyword>
<dbReference type="PANTHER" id="PTHR43030">
    <property type="entry name" value="PHOSPHOENOLPYRUVATE SYNTHASE"/>
    <property type="match status" value="1"/>
</dbReference>
<evidence type="ECO:0000256" key="5">
    <source>
        <dbReference type="ARBA" id="ARBA00011996"/>
    </source>
</evidence>
<keyword evidence="8" id="KW-0479">Metal-binding</keyword>
<dbReference type="AlphaFoldDB" id="A0A2M8L1N8"/>
<evidence type="ECO:0000259" key="15">
    <source>
        <dbReference type="Pfam" id="PF01326"/>
    </source>
</evidence>
<comment type="catalytic activity">
    <reaction evidence="14">
        <text>pyruvate + ATP + H2O = phosphoenolpyruvate + AMP + phosphate + 2 H(+)</text>
        <dbReference type="Rhea" id="RHEA:11364"/>
        <dbReference type="ChEBI" id="CHEBI:15361"/>
        <dbReference type="ChEBI" id="CHEBI:15377"/>
        <dbReference type="ChEBI" id="CHEBI:15378"/>
        <dbReference type="ChEBI" id="CHEBI:30616"/>
        <dbReference type="ChEBI" id="CHEBI:43474"/>
        <dbReference type="ChEBI" id="CHEBI:58702"/>
        <dbReference type="ChEBI" id="CHEBI:456215"/>
        <dbReference type="EC" id="2.7.9.2"/>
    </reaction>
</comment>
<keyword evidence="12" id="KW-0460">Magnesium</keyword>
<comment type="pathway">
    <text evidence="3">Carbohydrate biosynthesis; gluconeogenesis.</text>
</comment>
<protein>
    <recommendedName>
        <fullName evidence="6">Phosphoenolpyruvate synthase</fullName>
        <ecNumber evidence="5">2.7.9.2</ecNumber>
    </recommendedName>
    <alternativeName>
        <fullName evidence="13">Pyruvate, water dikinase</fullName>
    </alternativeName>
</protein>
<proteinExistence type="inferred from homology"/>
<keyword evidence="10" id="KW-0418">Kinase</keyword>
<evidence type="ECO:0000256" key="10">
    <source>
        <dbReference type="ARBA" id="ARBA00022777"/>
    </source>
</evidence>
<dbReference type="UniPathway" id="UPA00138"/>
<dbReference type="PANTHER" id="PTHR43030:SF1">
    <property type="entry name" value="PHOSPHOENOLPYRUVATE SYNTHASE"/>
    <property type="match status" value="1"/>
</dbReference>
<evidence type="ECO:0000256" key="7">
    <source>
        <dbReference type="ARBA" id="ARBA00022679"/>
    </source>
</evidence>
<dbReference type="Gene3D" id="3.30.1490.20">
    <property type="entry name" value="ATP-grasp fold, A domain"/>
    <property type="match status" value="1"/>
</dbReference>
<dbReference type="SUPFAM" id="SSF56059">
    <property type="entry name" value="Glutathione synthetase ATP-binding domain-like"/>
    <property type="match status" value="1"/>
</dbReference>
<dbReference type="InterPro" id="IPR006319">
    <property type="entry name" value="PEP_synth"/>
</dbReference>
<dbReference type="GO" id="GO:0008986">
    <property type="term" value="F:pyruvate, water dikinase activity"/>
    <property type="evidence" value="ECO:0007669"/>
    <property type="project" value="UniProtKB-EC"/>
</dbReference>
<keyword evidence="16" id="KW-0670">Pyruvate</keyword>
<feature type="domain" description="Pyruvate phosphate dikinase AMP/ATP-binding" evidence="15">
    <location>
        <begin position="18"/>
        <end position="136"/>
    </location>
</feature>
<dbReference type="InterPro" id="IPR013815">
    <property type="entry name" value="ATP_grasp_subdomain_1"/>
</dbReference>
<comment type="caution">
    <text evidence="16">The sequence shown here is derived from an EMBL/GenBank/DDBJ whole genome shotgun (WGS) entry which is preliminary data.</text>
</comment>
<evidence type="ECO:0000256" key="2">
    <source>
        <dbReference type="ARBA" id="ARBA00002988"/>
    </source>
</evidence>
<dbReference type="GO" id="GO:0046872">
    <property type="term" value="F:metal ion binding"/>
    <property type="evidence" value="ECO:0007669"/>
    <property type="project" value="UniProtKB-KW"/>
</dbReference>
<evidence type="ECO:0000256" key="14">
    <source>
        <dbReference type="ARBA" id="ARBA00047700"/>
    </source>
</evidence>